<name>A0A7G1Q9S1_9GAMM</name>
<reference evidence="6 7" key="1">
    <citation type="submission" date="2020-03" db="EMBL/GenBank/DDBJ databases">
        <authorList>
            <person name="Picone N."/>
        </authorList>
    </citation>
    <scope>NUCLEOTIDE SEQUENCE [LARGE SCALE GENOMIC DNA]</scope>
    <source>
        <strain evidence="6">NSCAC1</strain>
    </source>
</reference>
<dbReference type="GO" id="GO:0005829">
    <property type="term" value="C:cytosol"/>
    <property type="evidence" value="ECO:0007669"/>
    <property type="project" value="TreeGrafter"/>
</dbReference>
<dbReference type="Pfam" id="PF02620">
    <property type="entry name" value="YceD"/>
    <property type="match status" value="1"/>
</dbReference>
<dbReference type="AlphaFoldDB" id="A0A7G1Q9S1"/>
<dbReference type="PANTHER" id="PTHR38099">
    <property type="entry name" value="LARGE RIBOSOMAL RNA SUBUNIT ACCUMULATION PROTEIN YCED"/>
    <property type="match status" value="1"/>
</dbReference>
<dbReference type="RefSeq" id="WP_197743670.1">
    <property type="nucleotide sequence ID" value="NZ_LR778175.1"/>
</dbReference>
<dbReference type="EMBL" id="LR778175">
    <property type="protein sequence ID" value="CAB1275943.1"/>
    <property type="molecule type" value="Genomic_DNA"/>
</dbReference>
<comment type="function">
    <text evidence="1">Plays a role in synthesis, processing and/or stability of 23S rRNA.</text>
</comment>
<evidence type="ECO:0000313" key="7">
    <source>
        <dbReference type="Proteomes" id="UP000516072"/>
    </source>
</evidence>
<accession>A0A7G1Q9S1</accession>
<evidence type="ECO:0000256" key="4">
    <source>
        <dbReference type="ARBA" id="ARBA00022517"/>
    </source>
</evidence>
<evidence type="ECO:0000256" key="1">
    <source>
        <dbReference type="ARBA" id="ARBA00002868"/>
    </source>
</evidence>
<dbReference type="GO" id="GO:0042254">
    <property type="term" value="P:ribosome biogenesis"/>
    <property type="evidence" value="ECO:0007669"/>
    <property type="project" value="UniProtKB-KW"/>
</dbReference>
<sequence>MLAYLPNEISPWQLIKSSSTLEGEILFTNMPRVITDKEVLNKTGSVWADLKFGYDNKGIPIIQGSIRANVYFTCQRCLQPMDTEISSKIALCLVYEDTNIDQYDKLLYEPIACNAIDNLFLWDLIEDELLLSFPIAPKHMQQSNCLSEKISSIRNLNNT</sequence>
<organism evidence="6 7">
    <name type="scientific">Candidatus Nitrosacidococcus tergens</name>
    <dbReference type="NCBI Taxonomy" id="553981"/>
    <lineage>
        <taxon>Bacteria</taxon>
        <taxon>Pseudomonadati</taxon>
        <taxon>Pseudomonadota</taxon>
        <taxon>Gammaproteobacteria</taxon>
        <taxon>Chromatiales</taxon>
        <taxon>Chromatiaceae</taxon>
        <taxon>Candidatus Nitrosacidococcus</taxon>
    </lineage>
</organism>
<proteinExistence type="inferred from homology"/>
<dbReference type="Proteomes" id="UP000516072">
    <property type="component" value="Chromosome"/>
</dbReference>
<evidence type="ECO:0000256" key="2">
    <source>
        <dbReference type="ARBA" id="ARBA00010740"/>
    </source>
</evidence>
<dbReference type="InterPro" id="IPR003772">
    <property type="entry name" value="YceD"/>
</dbReference>
<protein>
    <recommendedName>
        <fullName evidence="3">Large ribosomal RNA subunit accumulation protein YceD</fullName>
    </recommendedName>
    <alternativeName>
        <fullName evidence="5">23S rRNA accumulation protein YceD</fullName>
    </alternativeName>
</protein>
<dbReference type="KEGG" id="ntg:NSCAC_0920"/>
<dbReference type="PANTHER" id="PTHR38099:SF1">
    <property type="entry name" value="LARGE RIBOSOMAL RNA SUBUNIT ACCUMULATION PROTEIN YCED"/>
    <property type="match status" value="1"/>
</dbReference>
<keyword evidence="7" id="KW-1185">Reference proteome</keyword>
<gene>
    <name evidence="6" type="ORF">NSCAC_0920</name>
</gene>
<dbReference type="InterPro" id="IPR039255">
    <property type="entry name" value="YceD_bac"/>
</dbReference>
<evidence type="ECO:0000256" key="3">
    <source>
        <dbReference type="ARBA" id="ARBA00015716"/>
    </source>
</evidence>
<evidence type="ECO:0000256" key="5">
    <source>
        <dbReference type="ARBA" id="ARBA00031841"/>
    </source>
</evidence>
<keyword evidence="4" id="KW-0690">Ribosome biogenesis</keyword>
<comment type="similarity">
    <text evidence="2">Belongs to the DUF177 domain family.</text>
</comment>
<evidence type="ECO:0000313" key="6">
    <source>
        <dbReference type="EMBL" id="CAB1275943.1"/>
    </source>
</evidence>